<keyword evidence="1" id="KW-1133">Transmembrane helix</keyword>
<proteinExistence type="predicted"/>
<sequence>MSTNNLTDPIIEKERRFESFSGVILAIFAALLAVTNLGGSKFDSDKIIGTNEKTNVYAWYQSKSLKQDMLENQRDLIGIFIKGNYIQQDKLSSLNSMLAPINSRIESYSKEKRELLLGSKAVGKENWVQEKNGEYGKIIGALEWEKTIQRLGQAGGKFDIAVLFLELCLVIGAISLVMHNERLRIIFIAAMITLGLIGMLYGIQGFILAISR</sequence>
<feature type="transmembrane region" description="Helical" evidence="1">
    <location>
        <begin position="20"/>
        <end position="39"/>
    </location>
</feature>
<dbReference type="EMBL" id="ATBP01000168">
    <property type="protein sequence ID" value="ETR72242.1"/>
    <property type="molecule type" value="Genomic_DNA"/>
</dbReference>
<organism evidence="2 3">
    <name type="scientific">Candidatus Magnetoglobus multicellularis str. Araruama</name>
    <dbReference type="NCBI Taxonomy" id="890399"/>
    <lineage>
        <taxon>Bacteria</taxon>
        <taxon>Pseudomonadati</taxon>
        <taxon>Thermodesulfobacteriota</taxon>
        <taxon>Desulfobacteria</taxon>
        <taxon>Desulfobacterales</taxon>
        <taxon>Desulfobacteraceae</taxon>
        <taxon>Candidatus Magnetoglobus</taxon>
    </lineage>
</organism>
<dbReference type="Proteomes" id="UP000189670">
    <property type="component" value="Unassembled WGS sequence"/>
</dbReference>
<keyword evidence="1" id="KW-0472">Membrane</keyword>
<dbReference type="AlphaFoldDB" id="A0A1V1PBF4"/>
<dbReference type="InterPro" id="IPR025570">
    <property type="entry name" value="DUF4337"/>
</dbReference>
<reference evidence="3" key="1">
    <citation type="submission" date="2012-11" db="EMBL/GenBank/DDBJ databases">
        <authorList>
            <person name="Lucero-Rivera Y.E."/>
            <person name="Tovar-Ramirez D."/>
        </authorList>
    </citation>
    <scope>NUCLEOTIDE SEQUENCE [LARGE SCALE GENOMIC DNA]</scope>
    <source>
        <strain evidence="3">Araruama</strain>
    </source>
</reference>
<dbReference type="Pfam" id="PF14235">
    <property type="entry name" value="DUF4337"/>
    <property type="match status" value="1"/>
</dbReference>
<comment type="caution">
    <text evidence="2">The sequence shown here is derived from an EMBL/GenBank/DDBJ whole genome shotgun (WGS) entry which is preliminary data.</text>
</comment>
<accession>A0A1V1PBF4</accession>
<protein>
    <submittedName>
        <fullName evidence="2">Acyl-CoA dehydrogenase</fullName>
    </submittedName>
</protein>
<evidence type="ECO:0000256" key="1">
    <source>
        <dbReference type="SAM" id="Phobius"/>
    </source>
</evidence>
<name>A0A1V1PBF4_9BACT</name>
<evidence type="ECO:0000313" key="3">
    <source>
        <dbReference type="Proteomes" id="UP000189670"/>
    </source>
</evidence>
<evidence type="ECO:0000313" key="2">
    <source>
        <dbReference type="EMBL" id="ETR72242.1"/>
    </source>
</evidence>
<feature type="transmembrane region" description="Helical" evidence="1">
    <location>
        <begin position="160"/>
        <end position="179"/>
    </location>
</feature>
<gene>
    <name evidence="2" type="ORF">OMM_01870</name>
</gene>
<feature type="transmembrane region" description="Helical" evidence="1">
    <location>
        <begin position="185"/>
        <end position="210"/>
    </location>
</feature>
<keyword evidence="1" id="KW-0812">Transmembrane</keyword>